<evidence type="ECO:0000256" key="2">
    <source>
        <dbReference type="ARBA" id="ARBA00022771"/>
    </source>
</evidence>
<dbReference type="InterPro" id="IPR000999">
    <property type="entry name" value="RNase_III_dom"/>
</dbReference>
<feature type="domain" description="SWIM-type" evidence="7">
    <location>
        <begin position="307"/>
        <end position="339"/>
    </location>
</feature>
<evidence type="ECO:0000259" key="6">
    <source>
        <dbReference type="PROSITE" id="PS50158"/>
    </source>
</evidence>
<dbReference type="SMART" id="SM00575">
    <property type="entry name" value="ZnF_PMZ"/>
    <property type="match status" value="1"/>
</dbReference>
<feature type="compositionally biased region" description="Low complexity" evidence="5">
    <location>
        <begin position="433"/>
        <end position="453"/>
    </location>
</feature>
<dbReference type="Proteomes" id="UP001168877">
    <property type="component" value="Unassembled WGS sequence"/>
</dbReference>
<dbReference type="PANTHER" id="PTHR34276">
    <property type="entry name" value="MINI-RIBONUCLEASE 3"/>
    <property type="match status" value="1"/>
</dbReference>
<dbReference type="GO" id="GO:0006396">
    <property type="term" value="P:RNA processing"/>
    <property type="evidence" value="ECO:0007669"/>
    <property type="project" value="InterPro"/>
</dbReference>
<dbReference type="GO" id="GO:0008270">
    <property type="term" value="F:zinc ion binding"/>
    <property type="evidence" value="ECO:0007669"/>
    <property type="project" value="UniProtKB-KW"/>
</dbReference>
<feature type="compositionally biased region" description="Low complexity" evidence="5">
    <location>
        <begin position="1"/>
        <end position="14"/>
    </location>
</feature>
<dbReference type="Pfam" id="PF00636">
    <property type="entry name" value="Ribonuclease_3"/>
    <property type="match status" value="1"/>
</dbReference>
<feature type="compositionally biased region" description="Polar residues" evidence="5">
    <location>
        <begin position="20"/>
        <end position="32"/>
    </location>
</feature>
<keyword evidence="9" id="KW-1185">Reference proteome</keyword>
<dbReference type="Gene3D" id="4.10.60.10">
    <property type="entry name" value="Zinc finger, CCHC-type"/>
    <property type="match status" value="1"/>
</dbReference>
<accession>A0AA39SSG4</accession>
<evidence type="ECO:0000313" key="9">
    <source>
        <dbReference type="Proteomes" id="UP001168877"/>
    </source>
</evidence>
<dbReference type="Pfam" id="PF04434">
    <property type="entry name" value="SWIM"/>
    <property type="match status" value="1"/>
</dbReference>
<dbReference type="SMART" id="SM00343">
    <property type="entry name" value="ZnF_C2HC"/>
    <property type="match status" value="2"/>
</dbReference>
<evidence type="ECO:0000256" key="3">
    <source>
        <dbReference type="ARBA" id="ARBA00022833"/>
    </source>
</evidence>
<feature type="region of interest" description="Disordered" evidence="5">
    <location>
        <begin position="383"/>
        <end position="407"/>
    </location>
</feature>
<proteinExistence type="predicted"/>
<dbReference type="GO" id="GO:0004525">
    <property type="term" value="F:ribonuclease III activity"/>
    <property type="evidence" value="ECO:0007669"/>
    <property type="project" value="InterPro"/>
</dbReference>
<dbReference type="Gene3D" id="1.10.1520.10">
    <property type="entry name" value="Ribonuclease III domain"/>
    <property type="match status" value="1"/>
</dbReference>
<organism evidence="8 9">
    <name type="scientific">Acer saccharum</name>
    <name type="common">Sugar maple</name>
    <dbReference type="NCBI Taxonomy" id="4024"/>
    <lineage>
        <taxon>Eukaryota</taxon>
        <taxon>Viridiplantae</taxon>
        <taxon>Streptophyta</taxon>
        <taxon>Embryophyta</taxon>
        <taxon>Tracheophyta</taxon>
        <taxon>Spermatophyta</taxon>
        <taxon>Magnoliopsida</taxon>
        <taxon>eudicotyledons</taxon>
        <taxon>Gunneridae</taxon>
        <taxon>Pentapetalae</taxon>
        <taxon>rosids</taxon>
        <taxon>malvids</taxon>
        <taxon>Sapindales</taxon>
        <taxon>Sapindaceae</taxon>
        <taxon>Hippocastanoideae</taxon>
        <taxon>Acereae</taxon>
        <taxon>Acer</taxon>
    </lineage>
</organism>
<sequence length="492" mass="54888">MSLSSCPSSSSSSLRVRASFDTQQRLSYNHNAPKNPKKNLASTAKPPPPPPLTLTTTRLDPSVFDLLKRRGQDAGVKANLDESYMGYDVWLPDAPKVQKPRSVFNAAALAYIGDCIYELYARRHFLFPALSIEEYNDRVTAVVCCEAQDTLLQKLLEDDYLSTQERVVEKVSVEPGHVGVCTDQPIYQSFRQQLAAQFQSAGGSNNVVGSIPTTNHAVETPSVNPIIYEDPTINEVMLGRCNEDERSIPDYNPHTDYGLDDFDEDYNGHSGSREGVNDDPAHYDGMESDPSEGGRSGSMPPDGEKDGLVNLSEKTCTCREFQNDLLPCCHALAAIRFCKKKFGDFCFDFYKTSTWLESYSGVIFPVGHPSEWNTPEEVRSEVVLPPEWRPQAGRPRKKRVPSAGEHGPTTRYCTICKKSGHNRQNCPNPPADQQPNVVDPQPDPQPNVADQQPDPQPRRRRKCHSCGQEGHNIRTCPTRPYDNLMDPNIDVE</sequence>
<evidence type="ECO:0000256" key="4">
    <source>
        <dbReference type="PROSITE-ProRule" id="PRU00047"/>
    </source>
</evidence>
<keyword evidence="3" id="KW-0862">Zinc</keyword>
<dbReference type="InterPro" id="IPR036875">
    <property type="entry name" value="Znf_CCHC_sf"/>
</dbReference>
<dbReference type="InterPro" id="IPR006564">
    <property type="entry name" value="Znf_PMZ"/>
</dbReference>
<dbReference type="SUPFAM" id="SSF69065">
    <property type="entry name" value="RNase III domain-like"/>
    <property type="match status" value="1"/>
</dbReference>
<dbReference type="PROSITE" id="PS50966">
    <property type="entry name" value="ZF_SWIM"/>
    <property type="match status" value="1"/>
</dbReference>
<feature type="region of interest" description="Disordered" evidence="5">
    <location>
        <begin position="1"/>
        <end position="57"/>
    </location>
</feature>
<evidence type="ECO:0000256" key="5">
    <source>
        <dbReference type="SAM" id="MobiDB-lite"/>
    </source>
</evidence>
<dbReference type="SUPFAM" id="SSF57756">
    <property type="entry name" value="Retrovirus zinc finger-like domains"/>
    <property type="match status" value="2"/>
</dbReference>
<evidence type="ECO:0000256" key="1">
    <source>
        <dbReference type="ARBA" id="ARBA00022723"/>
    </source>
</evidence>
<protein>
    <submittedName>
        <fullName evidence="8">Uncharacterized protein</fullName>
    </submittedName>
</protein>
<dbReference type="InterPro" id="IPR036389">
    <property type="entry name" value="RNase_III_sf"/>
</dbReference>
<dbReference type="InterPro" id="IPR007527">
    <property type="entry name" value="Znf_SWIM"/>
</dbReference>
<reference evidence="8" key="2">
    <citation type="submission" date="2023-06" db="EMBL/GenBank/DDBJ databases">
        <authorList>
            <person name="Swenson N.G."/>
            <person name="Wegrzyn J.L."/>
            <person name="Mcevoy S.L."/>
        </authorList>
    </citation>
    <scope>NUCLEOTIDE SEQUENCE</scope>
    <source>
        <strain evidence="8">NS2018</strain>
        <tissue evidence="8">Leaf</tissue>
    </source>
</reference>
<feature type="region of interest" description="Disordered" evidence="5">
    <location>
        <begin position="244"/>
        <end position="307"/>
    </location>
</feature>
<evidence type="ECO:0000259" key="7">
    <source>
        <dbReference type="PROSITE" id="PS50966"/>
    </source>
</evidence>
<dbReference type="AlphaFoldDB" id="A0AA39SSG4"/>
<dbReference type="InterPro" id="IPR001878">
    <property type="entry name" value="Znf_CCHC"/>
</dbReference>
<feature type="domain" description="CCHC-type" evidence="6">
    <location>
        <begin position="461"/>
        <end position="477"/>
    </location>
</feature>
<dbReference type="EMBL" id="JAUESC010000004">
    <property type="protein sequence ID" value="KAK0596180.1"/>
    <property type="molecule type" value="Genomic_DNA"/>
</dbReference>
<feature type="region of interest" description="Disordered" evidence="5">
    <location>
        <begin position="424"/>
        <end position="492"/>
    </location>
</feature>
<name>A0AA39SSG4_ACESA</name>
<reference evidence="8" key="1">
    <citation type="journal article" date="2022" name="Plant J.">
        <title>Strategies of tolerance reflected in two North American maple genomes.</title>
        <authorList>
            <person name="McEvoy S.L."/>
            <person name="Sezen U.U."/>
            <person name="Trouern-Trend A."/>
            <person name="McMahon S.M."/>
            <person name="Schaberg P.G."/>
            <person name="Yang J."/>
            <person name="Wegrzyn J.L."/>
            <person name="Swenson N.G."/>
        </authorList>
    </citation>
    <scope>NUCLEOTIDE SEQUENCE</scope>
    <source>
        <strain evidence="8">NS2018</strain>
    </source>
</reference>
<dbReference type="GO" id="GO:0003676">
    <property type="term" value="F:nucleic acid binding"/>
    <property type="evidence" value="ECO:0007669"/>
    <property type="project" value="InterPro"/>
</dbReference>
<gene>
    <name evidence="8" type="ORF">LWI29_013422</name>
</gene>
<dbReference type="PROSITE" id="PS50158">
    <property type="entry name" value="ZF_CCHC"/>
    <property type="match status" value="1"/>
</dbReference>
<comment type="caution">
    <text evidence="8">The sequence shown here is derived from an EMBL/GenBank/DDBJ whole genome shotgun (WGS) entry which is preliminary data.</text>
</comment>
<dbReference type="PANTHER" id="PTHR34276:SF1">
    <property type="entry name" value="MINI-RIBONUCLEASE 3"/>
    <property type="match status" value="1"/>
</dbReference>
<evidence type="ECO:0000313" key="8">
    <source>
        <dbReference type="EMBL" id="KAK0596180.1"/>
    </source>
</evidence>
<keyword evidence="1" id="KW-0479">Metal-binding</keyword>
<keyword evidence="2 4" id="KW-0863">Zinc-finger</keyword>
<feature type="compositionally biased region" description="Basic and acidic residues" evidence="5">
    <location>
        <begin position="271"/>
        <end position="285"/>
    </location>
</feature>